<feature type="compositionally biased region" description="Acidic residues" evidence="5">
    <location>
        <begin position="78"/>
        <end position="91"/>
    </location>
</feature>
<organism evidence="7 8">
    <name type="scientific">Ramazzottius varieornatus</name>
    <name type="common">Water bear</name>
    <name type="synonym">Tardigrade</name>
    <dbReference type="NCBI Taxonomy" id="947166"/>
    <lineage>
        <taxon>Eukaryota</taxon>
        <taxon>Metazoa</taxon>
        <taxon>Ecdysozoa</taxon>
        <taxon>Tardigrada</taxon>
        <taxon>Eutardigrada</taxon>
        <taxon>Parachela</taxon>
        <taxon>Hypsibioidea</taxon>
        <taxon>Ramazzottiidae</taxon>
        <taxon>Ramazzottius</taxon>
    </lineage>
</organism>
<dbReference type="PROSITE" id="PS50808">
    <property type="entry name" value="ZF_BED"/>
    <property type="match status" value="1"/>
</dbReference>
<evidence type="ECO:0000256" key="3">
    <source>
        <dbReference type="ARBA" id="ARBA00022833"/>
    </source>
</evidence>
<evidence type="ECO:0000256" key="1">
    <source>
        <dbReference type="ARBA" id="ARBA00022723"/>
    </source>
</evidence>
<reference evidence="7 8" key="1">
    <citation type="journal article" date="2016" name="Nat. Commun.">
        <title>Extremotolerant tardigrade genome and improved radiotolerance of human cultured cells by tardigrade-unique protein.</title>
        <authorList>
            <person name="Hashimoto T."/>
            <person name="Horikawa D.D."/>
            <person name="Saito Y."/>
            <person name="Kuwahara H."/>
            <person name="Kozuka-Hata H."/>
            <person name="Shin-I T."/>
            <person name="Minakuchi Y."/>
            <person name="Ohishi K."/>
            <person name="Motoyama A."/>
            <person name="Aizu T."/>
            <person name="Enomoto A."/>
            <person name="Kondo K."/>
            <person name="Tanaka S."/>
            <person name="Hara Y."/>
            <person name="Koshikawa S."/>
            <person name="Sagara H."/>
            <person name="Miura T."/>
            <person name="Yokobori S."/>
            <person name="Miyagawa K."/>
            <person name="Suzuki Y."/>
            <person name="Kubo T."/>
            <person name="Oyama M."/>
            <person name="Kohara Y."/>
            <person name="Fujiyama A."/>
            <person name="Arakawa K."/>
            <person name="Katayama T."/>
            <person name="Toyoda A."/>
            <person name="Kunieda T."/>
        </authorList>
    </citation>
    <scope>NUCLEOTIDE SEQUENCE [LARGE SCALE GENOMIC DNA]</scope>
    <source>
        <strain evidence="7 8">YOKOZUNA-1</strain>
    </source>
</reference>
<dbReference type="AlphaFoldDB" id="A0A1D1V528"/>
<dbReference type="GO" id="GO:0003677">
    <property type="term" value="F:DNA binding"/>
    <property type="evidence" value="ECO:0007669"/>
    <property type="project" value="InterPro"/>
</dbReference>
<evidence type="ECO:0000313" key="8">
    <source>
        <dbReference type="Proteomes" id="UP000186922"/>
    </source>
</evidence>
<gene>
    <name evidence="7" type="primary">RvY_08217-1</name>
    <name evidence="7" type="synonym">RvY_08217.1</name>
    <name evidence="7" type="ORF">RvY_08217</name>
</gene>
<evidence type="ECO:0000256" key="4">
    <source>
        <dbReference type="PROSITE-ProRule" id="PRU00027"/>
    </source>
</evidence>
<feature type="region of interest" description="Disordered" evidence="5">
    <location>
        <begin position="76"/>
        <end position="98"/>
    </location>
</feature>
<dbReference type="Proteomes" id="UP000186922">
    <property type="component" value="Unassembled WGS sequence"/>
</dbReference>
<comment type="caution">
    <text evidence="7">The sequence shown here is derived from an EMBL/GenBank/DDBJ whole genome shotgun (WGS) entry which is preliminary data.</text>
</comment>
<dbReference type="InterPro" id="IPR003656">
    <property type="entry name" value="Znf_BED"/>
</dbReference>
<dbReference type="GO" id="GO:0008270">
    <property type="term" value="F:zinc ion binding"/>
    <property type="evidence" value="ECO:0007669"/>
    <property type="project" value="UniProtKB-KW"/>
</dbReference>
<dbReference type="EMBL" id="BDGG01000003">
    <property type="protein sequence ID" value="GAU96839.1"/>
    <property type="molecule type" value="Genomic_DNA"/>
</dbReference>
<dbReference type="OrthoDB" id="645489at2759"/>
<feature type="domain" description="BED-type" evidence="6">
    <location>
        <begin position="3"/>
        <end position="56"/>
    </location>
</feature>
<protein>
    <recommendedName>
        <fullName evidence="6">BED-type domain-containing protein</fullName>
    </recommendedName>
</protein>
<keyword evidence="8" id="KW-1185">Reference proteome</keyword>
<keyword evidence="3" id="KW-0862">Zinc</keyword>
<keyword evidence="2 4" id="KW-0863">Zinc-finger</keyword>
<sequence length="152" mass="16960">MANVKGPAWNYLESLNVSRGNEEVKCRFCGKLYKSAKEGRLVDHLLKQCPAVSNEAKTAAGHPDTTATLPQLVAQVEGDQDGDDSSDDESEEKSHGKPWIEAIEQSRYTDFVCKHHACTKQFHAILTQEQLMGRRKSIRSLGYHARSVFLVS</sequence>
<proteinExistence type="predicted"/>
<accession>A0A1D1V528</accession>
<evidence type="ECO:0000256" key="2">
    <source>
        <dbReference type="ARBA" id="ARBA00022771"/>
    </source>
</evidence>
<evidence type="ECO:0000259" key="6">
    <source>
        <dbReference type="PROSITE" id="PS50808"/>
    </source>
</evidence>
<keyword evidence="1" id="KW-0479">Metal-binding</keyword>
<evidence type="ECO:0000256" key="5">
    <source>
        <dbReference type="SAM" id="MobiDB-lite"/>
    </source>
</evidence>
<name>A0A1D1V528_RAMVA</name>
<evidence type="ECO:0000313" key="7">
    <source>
        <dbReference type="EMBL" id="GAU96839.1"/>
    </source>
</evidence>